<dbReference type="PANTHER" id="PTHR32309">
    <property type="entry name" value="TYROSINE-PROTEIN KINASE"/>
    <property type="match status" value="1"/>
</dbReference>
<dbReference type="AlphaFoldDB" id="A0A1I6FUZ5"/>
<feature type="coiled-coil region" evidence="1">
    <location>
        <begin position="219"/>
        <end position="274"/>
    </location>
</feature>
<keyword evidence="2" id="KW-0472">Membrane</keyword>
<keyword evidence="4" id="KW-1185">Reference proteome</keyword>
<dbReference type="InterPro" id="IPR050445">
    <property type="entry name" value="Bact_polysacc_biosynth/exp"/>
</dbReference>
<dbReference type="STRING" id="670154.SAMN04488002_0376"/>
<protein>
    <submittedName>
        <fullName evidence="3">Uncharacterized protein involved in exopolysaccharide biosynthesis</fullName>
    </submittedName>
</protein>
<dbReference type="Proteomes" id="UP000199658">
    <property type="component" value="Unassembled WGS sequence"/>
</dbReference>
<name>A0A1I6FUZ5_9RHOB</name>
<evidence type="ECO:0000313" key="3">
    <source>
        <dbReference type="EMBL" id="SFR33772.1"/>
    </source>
</evidence>
<accession>A0A1I6FUZ5</accession>
<evidence type="ECO:0000256" key="1">
    <source>
        <dbReference type="SAM" id="Coils"/>
    </source>
</evidence>
<dbReference type="GO" id="GO:0004713">
    <property type="term" value="F:protein tyrosine kinase activity"/>
    <property type="evidence" value="ECO:0007669"/>
    <property type="project" value="TreeGrafter"/>
</dbReference>
<dbReference type="RefSeq" id="WP_090211760.1">
    <property type="nucleotide sequence ID" value="NZ_FOYO01000001.1"/>
</dbReference>
<sequence length="396" mass="44573">MSSGFLWFVFKRKYSIFGTFAVVVGLTITLLYLIAPVYGAKSSVLVERNRAPNMRTEFQPGLEMVEVINTEANLALSDEVITRAVEIVKPHVRTKPRSSMGEAVENFRKKLGSSGLMTYLPARERWIRRLQRTVEAKPVPNSNVLEIIYFDEDPKRASDIVNALVDSYLIVRDNVYRSSAAVSLYSTQLANVTSRIADRRAELDEIRTSMTAASGDTGIRSSELTAENLNQELLAIRRELDDLRDRFQPTHPRIVENQKRMVDLETQLQEALASSEMETALTARTDQLTMLIEADTSTFQRLKTRLDEAELSEIADRSLNNVRKIDDAAEPMKPRFERLLLILLSIPLGLFLGLSIGFIREYFDDSISGLPEAEQALGIPGYGTVDRYGVLFSAAR</sequence>
<evidence type="ECO:0000313" key="4">
    <source>
        <dbReference type="Proteomes" id="UP000199658"/>
    </source>
</evidence>
<feature type="transmembrane region" description="Helical" evidence="2">
    <location>
        <begin position="339"/>
        <end position="359"/>
    </location>
</feature>
<dbReference type="EMBL" id="FOYO01000001">
    <property type="protein sequence ID" value="SFR33772.1"/>
    <property type="molecule type" value="Genomic_DNA"/>
</dbReference>
<keyword evidence="2" id="KW-1133">Transmembrane helix</keyword>
<feature type="transmembrane region" description="Helical" evidence="2">
    <location>
        <begin position="16"/>
        <end position="40"/>
    </location>
</feature>
<dbReference type="PANTHER" id="PTHR32309:SF13">
    <property type="entry name" value="FERRIC ENTEROBACTIN TRANSPORT PROTEIN FEPE"/>
    <property type="match status" value="1"/>
</dbReference>
<proteinExistence type="predicted"/>
<dbReference type="OrthoDB" id="9775724at2"/>
<reference evidence="4" key="1">
    <citation type="submission" date="2016-10" db="EMBL/GenBank/DDBJ databases">
        <authorList>
            <person name="Varghese N."/>
            <person name="Submissions S."/>
        </authorList>
    </citation>
    <scope>NUCLEOTIDE SEQUENCE [LARGE SCALE GENOMIC DNA]</scope>
    <source>
        <strain evidence="4">DSM 26921</strain>
    </source>
</reference>
<keyword evidence="2" id="KW-0812">Transmembrane</keyword>
<keyword evidence="1" id="KW-0175">Coiled coil</keyword>
<gene>
    <name evidence="3" type="ORF">SAMN04488002_0376</name>
</gene>
<evidence type="ECO:0000256" key="2">
    <source>
        <dbReference type="SAM" id="Phobius"/>
    </source>
</evidence>
<dbReference type="GO" id="GO:0005886">
    <property type="term" value="C:plasma membrane"/>
    <property type="evidence" value="ECO:0007669"/>
    <property type="project" value="TreeGrafter"/>
</dbReference>
<organism evidence="3 4">
    <name type="scientific">Litoreibacter janthinus</name>
    <dbReference type="NCBI Taxonomy" id="670154"/>
    <lineage>
        <taxon>Bacteria</taxon>
        <taxon>Pseudomonadati</taxon>
        <taxon>Pseudomonadota</taxon>
        <taxon>Alphaproteobacteria</taxon>
        <taxon>Rhodobacterales</taxon>
        <taxon>Roseobacteraceae</taxon>
        <taxon>Litoreibacter</taxon>
    </lineage>
</organism>